<feature type="domain" description="Uncharacterized GPI-anchored protein At5g19230-like" evidence="2">
    <location>
        <begin position="37"/>
        <end position="160"/>
    </location>
</feature>
<keyword evidence="4" id="KW-1185">Reference proteome</keyword>
<evidence type="ECO:0000313" key="4">
    <source>
        <dbReference type="Proteomes" id="UP000030748"/>
    </source>
</evidence>
<dbReference type="PhylomeDB" id="A0A022R4C3"/>
<evidence type="ECO:0000259" key="2">
    <source>
        <dbReference type="Pfam" id="PF25884"/>
    </source>
</evidence>
<keyword evidence="1" id="KW-0732">Signal</keyword>
<feature type="chain" id="PRO_5001507354" description="Uncharacterized GPI-anchored protein At5g19230-like domain-containing protein" evidence="1">
    <location>
        <begin position="34"/>
        <end position="192"/>
    </location>
</feature>
<dbReference type="AlphaFoldDB" id="A0A022R4C3"/>
<dbReference type="STRING" id="4155.A0A022R4C3"/>
<proteinExistence type="predicted"/>
<dbReference type="eggNOG" id="ENOG502RZMG">
    <property type="taxonomic scope" value="Eukaryota"/>
</dbReference>
<name>A0A022R4C3_ERYGU</name>
<sequence>MESSFFGSSRLAITFLLLLHVVFLLLSPASVYCDDEENNLLQGINSFRQSSRAPALAKHDKAECVADQIANQLEHQSCASNTLPPTQSQLMSNYPNVLKKCKIDVNTTKDGMILPVCVPHRVSTLVLTNYTQSQNSKYLNDSRFTGAGIGKEDDWTVLVLTTSTPGGSFASGARRYLPSSLFLMMLFVGLIY</sequence>
<dbReference type="EMBL" id="KI630668">
    <property type="protein sequence ID" value="EYU34849.1"/>
    <property type="molecule type" value="Genomic_DNA"/>
</dbReference>
<accession>A0A022R4C3</accession>
<protein>
    <recommendedName>
        <fullName evidence="2">Uncharacterized GPI-anchored protein At5g19230-like domain-containing protein</fullName>
    </recommendedName>
</protein>
<evidence type="ECO:0000256" key="1">
    <source>
        <dbReference type="SAM" id="SignalP"/>
    </source>
</evidence>
<dbReference type="InterPro" id="IPR045285">
    <property type="entry name" value="At5g19230-like"/>
</dbReference>
<reference evidence="3 4" key="1">
    <citation type="journal article" date="2013" name="Proc. Natl. Acad. Sci. U.S.A.">
        <title>Fine-scale variation in meiotic recombination in Mimulus inferred from population shotgun sequencing.</title>
        <authorList>
            <person name="Hellsten U."/>
            <person name="Wright K.M."/>
            <person name="Jenkins J."/>
            <person name="Shu S."/>
            <person name="Yuan Y."/>
            <person name="Wessler S.R."/>
            <person name="Schmutz J."/>
            <person name="Willis J.H."/>
            <person name="Rokhsar D.S."/>
        </authorList>
    </citation>
    <scope>NUCLEOTIDE SEQUENCE [LARGE SCALE GENOMIC DNA]</scope>
    <source>
        <strain evidence="4">cv. DUN x IM62</strain>
    </source>
</reference>
<dbReference type="PANTHER" id="PTHR33976:SF2">
    <property type="entry name" value="GLYCOPROTEIN MEMBRANE GPI-ANCHORED"/>
    <property type="match status" value="1"/>
</dbReference>
<gene>
    <name evidence="3" type="ORF">MIMGU_mgv1a014351mg</name>
</gene>
<dbReference type="InterPro" id="IPR059083">
    <property type="entry name" value="At5g19230_dom"/>
</dbReference>
<feature type="signal peptide" evidence="1">
    <location>
        <begin position="1"/>
        <end position="33"/>
    </location>
</feature>
<dbReference type="PANTHER" id="PTHR33976">
    <property type="entry name" value="OS07G0645000 PROTEIN"/>
    <property type="match status" value="1"/>
</dbReference>
<evidence type="ECO:0000313" key="3">
    <source>
        <dbReference type="EMBL" id="EYU34849.1"/>
    </source>
</evidence>
<organism evidence="3 4">
    <name type="scientific">Erythranthe guttata</name>
    <name type="common">Yellow monkey flower</name>
    <name type="synonym">Mimulus guttatus</name>
    <dbReference type="NCBI Taxonomy" id="4155"/>
    <lineage>
        <taxon>Eukaryota</taxon>
        <taxon>Viridiplantae</taxon>
        <taxon>Streptophyta</taxon>
        <taxon>Embryophyta</taxon>
        <taxon>Tracheophyta</taxon>
        <taxon>Spermatophyta</taxon>
        <taxon>Magnoliopsida</taxon>
        <taxon>eudicotyledons</taxon>
        <taxon>Gunneridae</taxon>
        <taxon>Pentapetalae</taxon>
        <taxon>asterids</taxon>
        <taxon>lamiids</taxon>
        <taxon>Lamiales</taxon>
        <taxon>Phrymaceae</taxon>
        <taxon>Erythranthe</taxon>
    </lineage>
</organism>
<dbReference type="Pfam" id="PF25884">
    <property type="entry name" value="At5g19230"/>
    <property type="match status" value="1"/>
</dbReference>
<dbReference type="Proteomes" id="UP000030748">
    <property type="component" value="Unassembled WGS sequence"/>
</dbReference>